<accession>A0AAD5GKP1</accession>
<keyword evidence="2" id="KW-1185">Reference proteome</keyword>
<name>A0AAD5GKP1_AMBAR</name>
<evidence type="ECO:0000313" key="1">
    <source>
        <dbReference type="EMBL" id="KAI7746472.1"/>
    </source>
</evidence>
<dbReference type="Proteomes" id="UP001206925">
    <property type="component" value="Unassembled WGS sequence"/>
</dbReference>
<feature type="non-terminal residue" evidence="1">
    <location>
        <position position="94"/>
    </location>
</feature>
<comment type="caution">
    <text evidence="1">The sequence shown here is derived from an EMBL/GenBank/DDBJ whole genome shotgun (WGS) entry which is preliminary data.</text>
</comment>
<protein>
    <submittedName>
        <fullName evidence="1">Uncharacterized protein</fullName>
    </submittedName>
</protein>
<sequence length="94" mass="10396">MSSSRKTRTIAPNHCVGLLVCIKTPPRINTMIQAHFHRYNLELVKMAADVASPSEIAPLGTIISDSLPLKKVSSFLLSNFTKLEYVKVLRGDKS</sequence>
<dbReference type="EMBL" id="JAMZMK010006966">
    <property type="protein sequence ID" value="KAI7746472.1"/>
    <property type="molecule type" value="Genomic_DNA"/>
</dbReference>
<gene>
    <name evidence="1" type="ORF">M8C21_023171</name>
</gene>
<organism evidence="1 2">
    <name type="scientific">Ambrosia artemisiifolia</name>
    <name type="common">Common ragweed</name>
    <dbReference type="NCBI Taxonomy" id="4212"/>
    <lineage>
        <taxon>Eukaryota</taxon>
        <taxon>Viridiplantae</taxon>
        <taxon>Streptophyta</taxon>
        <taxon>Embryophyta</taxon>
        <taxon>Tracheophyta</taxon>
        <taxon>Spermatophyta</taxon>
        <taxon>Magnoliopsida</taxon>
        <taxon>eudicotyledons</taxon>
        <taxon>Gunneridae</taxon>
        <taxon>Pentapetalae</taxon>
        <taxon>asterids</taxon>
        <taxon>campanulids</taxon>
        <taxon>Asterales</taxon>
        <taxon>Asteraceae</taxon>
        <taxon>Asteroideae</taxon>
        <taxon>Heliantheae alliance</taxon>
        <taxon>Heliantheae</taxon>
        <taxon>Ambrosia</taxon>
    </lineage>
</organism>
<reference evidence="1" key="1">
    <citation type="submission" date="2022-06" db="EMBL/GenBank/DDBJ databases">
        <title>Uncovering the hologenomic basis of an extraordinary plant invasion.</title>
        <authorList>
            <person name="Bieker V.C."/>
            <person name="Martin M.D."/>
            <person name="Gilbert T."/>
            <person name="Hodgins K."/>
            <person name="Battlay P."/>
            <person name="Petersen B."/>
            <person name="Wilson J."/>
        </authorList>
    </citation>
    <scope>NUCLEOTIDE SEQUENCE</scope>
    <source>
        <strain evidence="1">AA19_3_7</strain>
        <tissue evidence="1">Leaf</tissue>
    </source>
</reference>
<proteinExistence type="predicted"/>
<evidence type="ECO:0000313" key="2">
    <source>
        <dbReference type="Proteomes" id="UP001206925"/>
    </source>
</evidence>
<dbReference type="AlphaFoldDB" id="A0AAD5GKP1"/>